<feature type="transmembrane region" description="Helical" evidence="3">
    <location>
        <begin position="25"/>
        <end position="49"/>
    </location>
</feature>
<evidence type="ECO:0000256" key="3">
    <source>
        <dbReference type="SAM" id="Phobius"/>
    </source>
</evidence>
<proteinExistence type="predicted"/>
<dbReference type="EMBL" id="JBCGBO010000006">
    <property type="protein sequence ID" value="KAK9193357.1"/>
    <property type="molecule type" value="Genomic_DNA"/>
</dbReference>
<name>A0AAP0M2J3_9ROSI</name>
<keyword evidence="5" id="KW-1185">Reference proteome</keyword>
<evidence type="ECO:0000313" key="4">
    <source>
        <dbReference type="EMBL" id="KAK9193357.1"/>
    </source>
</evidence>
<protein>
    <submittedName>
        <fullName evidence="4">Uncharacterized protein</fullName>
    </submittedName>
</protein>
<dbReference type="Proteomes" id="UP001428341">
    <property type="component" value="Unassembled WGS sequence"/>
</dbReference>
<comment type="caution">
    <text evidence="4">The sequence shown here is derived from an EMBL/GenBank/DDBJ whole genome shotgun (WGS) entry which is preliminary data.</text>
</comment>
<evidence type="ECO:0000313" key="5">
    <source>
        <dbReference type="Proteomes" id="UP001428341"/>
    </source>
</evidence>
<gene>
    <name evidence="4" type="ORF">WN944_004054</name>
</gene>
<accession>A0AAP0M2J3</accession>
<keyword evidence="3" id="KW-0472">Membrane</keyword>
<sequence length="359" mass="40666">MGEFITSKDKLYLGFLSSRTCAADFGLMVVCTVDVVNTVSLAFAVLAYYRIHLGLQTTLYSIENGGNGENGGNREAELNDSAVENCSQRARSPIHGQASGESNTQLSDDGDDYQEYGVNIMNFDTTKKDTEELRKEYHIPDDITLRLLGEDEMASKLGHRETAIYMEMFRLGFRLPIQPYFARMLVRLGLSPGQLDPNGWRILGRMHIVWAEQNKDLDAQNDEYAQLAEDLDLDARNDENAQLAEDLVTEKRSNANKDSKIAELSHELEKVKLKVDQRIRSEKKLLKVDVIQTCIELFQEKNPNMDFQWMLTAYVSKEKARKKSLSTSQEKNHNQVLEGGEVGIKRETSLTNRVVEGQD</sequence>
<evidence type="ECO:0000256" key="2">
    <source>
        <dbReference type="SAM" id="MobiDB-lite"/>
    </source>
</evidence>
<keyword evidence="3" id="KW-1133">Transmembrane helix</keyword>
<feature type="region of interest" description="Disordered" evidence="2">
    <location>
        <begin position="324"/>
        <end position="359"/>
    </location>
</feature>
<keyword evidence="3" id="KW-0812">Transmembrane</keyword>
<dbReference type="AlphaFoldDB" id="A0AAP0M2J3"/>
<feature type="region of interest" description="Disordered" evidence="2">
    <location>
        <begin position="89"/>
        <end position="109"/>
    </location>
</feature>
<keyword evidence="1" id="KW-0175">Coiled coil</keyword>
<organism evidence="4 5">
    <name type="scientific">Citrus x changshan-huyou</name>
    <dbReference type="NCBI Taxonomy" id="2935761"/>
    <lineage>
        <taxon>Eukaryota</taxon>
        <taxon>Viridiplantae</taxon>
        <taxon>Streptophyta</taxon>
        <taxon>Embryophyta</taxon>
        <taxon>Tracheophyta</taxon>
        <taxon>Spermatophyta</taxon>
        <taxon>Magnoliopsida</taxon>
        <taxon>eudicotyledons</taxon>
        <taxon>Gunneridae</taxon>
        <taxon>Pentapetalae</taxon>
        <taxon>rosids</taxon>
        <taxon>malvids</taxon>
        <taxon>Sapindales</taxon>
        <taxon>Rutaceae</taxon>
        <taxon>Aurantioideae</taxon>
        <taxon>Citrus</taxon>
    </lineage>
</organism>
<feature type="coiled-coil region" evidence="1">
    <location>
        <begin position="214"/>
        <end position="274"/>
    </location>
</feature>
<evidence type="ECO:0000256" key="1">
    <source>
        <dbReference type="SAM" id="Coils"/>
    </source>
</evidence>
<reference evidence="4 5" key="1">
    <citation type="submission" date="2024-05" db="EMBL/GenBank/DDBJ databases">
        <title>Haplotype-resolved chromosome-level genome assembly of Huyou (Citrus changshanensis).</title>
        <authorList>
            <person name="Miao C."/>
            <person name="Chen W."/>
            <person name="Wu Y."/>
            <person name="Wang L."/>
            <person name="Zhao S."/>
            <person name="Grierson D."/>
            <person name="Xu C."/>
            <person name="Chen K."/>
        </authorList>
    </citation>
    <scope>NUCLEOTIDE SEQUENCE [LARGE SCALE GENOMIC DNA]</scope>
    <source>
        <strain evidence="4">01-14</strain>
        <tissue evidence="4">Leaf</tissue>
    </source>
</reference>